<dbReference type="EMBL" id="LFYR01001193">
    <property type="protein sequence ID" value="KMZ63908.1"/>
    <property type="molecule type" value="Genomic_DNA"/>
</dbReference>
<name>A0A0K9P4H6_ZOSMR</name>
<dbReference type="OrthoDB" id="779197at2759"/>
<reference evidence="3" key="1">
    <citation type="journal article" date="2016" name="Nature">
        <title>The genome of the seagrass Zostera marina reveals angiosperm adaptation to the sea.</title>
        <authorList>
            <person name="Olsen J.L."/>
            <person name="Rouze P."/>
            <person name="Verhelst B."/>
            <person name="Lin Y.-C."/>
            <person name="Bayer T."/>
            <person name="Collen J."/>
            <person name="Dattolo E."/>
            <person name="De Paoli E."/>
            <person name="Dittami S."/>
            <person name="Maumus F."/>
            <person name="Michel G."/>
            <person name="Kersting A."/>
            <person name="Lauritano C."/>
            <person name="Lohaus R."/>
            <person name="Toepel M."/>
            <person name="Tonon T."/>
            <person name="Vanneste K."/>
            <person name="Amirebrahimi M."/>
            <person name="Brakel J."/>
            <person name="Bostroem C."/>
            <person name="Chovatia M."/>
            <person name="Grimwood J."/>
            <person name="Jenkins J.W."/>
            <person name="Jueterbock A."/>
            <person name="Mraz A."/>
            <person name="Stam W.T."/>
            <person name="Tice H."/>
            <person name="Bornberg-Bauer E."/>
            <person name="Green P.J."/>
            <person name="Pearson G.A."/>
            <person name="Procaccini G."/>
            <person name="Duarte C.M."/>
            <person name="Schmutz J."/>
            <person name="Reusch T.B.H."/>
            <person name="Van de Peer Y."/>
        </authorList>
    </citation>
    <scope>NUCLEOTIDE SEQUENCE [LARGE SCALE GENOMIC DNA]</scope>
    <source>
        <strain evidence="3">cv. Finnish</strain>
    </source>
</reference>
<feature type="region of interest" description="Disordered" evidence="1">
    <location>
        <begin position="147"/>
        <end position="179"/>
    </location>
</feature>
<dbReference type="Proteomes" id="UP000036987">
    <property type="component" value="Unassembled WGS sequence"/>
</dbReference>
<evidence type="ECO:0000313" key="2">
    <source>
        <dbReference type="EMBL" id="KMZ63908.1"/>
    </source>
</evidence>
<dbReference type="AlphaFoldDB" id="A0A0K9P4H6"/>
<accession>A0A0K9P4H6</accession>
<evidence type="ECO:0000313" key="3">
    <source>
        <dbReference type="Proteomes" id="UP000036987"/>
    </source>
</evidence>
<organism evidence="2 3">
    <name type="scientific">Zostera marina</name>
    <name type="common">Eelgrass</name>
    <dbReference type="NCBI Taxonomy" id="29655"/>
    <lineage>
        <taxon>Eukaryota</taxon>
        <taxon>Viridiplantae</taxon>
        <taxon>Streptophyta</taxon>
        <taxon>Embryophyta</taxon>
        <taxon>Tracheophyta</taxon>
        <taxon>Spermatophyta</taxon>
        <taxon>Magnoliopsida</taxon>
        <taxon>Liliopsida</taxon>
        <taxon>Zosteraceae</taxon>
        <taxon>Zostera</taxon>
    </lineage>
</organism>
<gene>
    <name evidence="2" type="ORF">ZOSMA_38G00150</name>
</gene>
<dbReference type="PANTHER" id="PTHR34222:SF97">
    <property type="entry name" value="CATALYTIC REGION, PUTATIVE-RELATED"/>
    <property type="match status" value="1"/>
</dbReference>
<evidence type="ECO:0000256" key="1">
    <source>
        <dbReference type="SAM" id="MobiDB-lite"/>
    </source>
</evidence>
<dbReference type="PANTHER" id="PTHR34222">
    <property type="entry name" value="GAG_PRE-INTEGRS DOMAIN-CONTAINING PROTEIN"/>
    <property type="match status" value="1"/>
</dbReference>
<keyword evidence="3" id="KW-1185">Reference proteome</keyword>
<feature type="compositionally biased region" description="Polar residues" evidence="1">
    <location>
        <begin position="165"/>
        <end position="179"/>
    </location>
</feature>
<sequence>MMEPLPSLDKAYQMLLIEEGRAITSKGTSGASTEAVAMYANKKSYKPTLKNSEESNDIVCTDCKKIGHTWDTCYFVHGFPEGYPIHGKKFNPGRRRECNGRKNDKIKSYHITSDKGEKETIKNQNKESDTITMSKHQLSELIMQMQSQNVSENQHHQMQHHNKSQSETGGYYGNSQVSR</sequence>
<comment type="caution">
    <text evidence="2">The sequence shown here is derived from an EMBL/GenBank/DDBJ whole genome shotgun (WGS) entry which is preliminary data.</text>
</comment>
<protein>
    <submittedName>
        <fullName evidence="2">Uncharacterized protein</fullName>
    </submittedName>
</protein>
<dbReference type="STRING" id="29655.A0A0K9P4H6"/>
<proteinExistence type="predicted"/>